<evidence type="ECO:0000256" key="2">
    <source>
        <dbReference type="SAM" id="Phobius"/>
    </source>
</evidence>
<dbReference type="RefSeq" id="XP_012337233.1">
    <property type="nucleotide sequence ID" value="XM_012481810.1"/>
</dbReference>
<feature type="transmembrane region" description="Helical" evidence="2">
    <location>
        <begin position="47"/>
        <end position="68"/>
    </location>
</feature>
<name>A0A0D9QGM2_PLAFR</name>
<feature type="region of interest" description="Disordered" evidence="1">
    <location>
        <begin position="156"/>
        <end position="209"/>
    </location>
</feature>
<dbReference type="VEuPathDB" id="PlasmoDB:AK88_04200"/>
<organism evidence="3 4">
    <name type="scientific">Plasmodium fragile</name>
    <dbReference type="NCBI Taxonomy" id="5857"/>
    <lineage>
        <taxon>Eukaryota</taxon>
        <taxon>Sar</taxon>
        <taxon>Alveolata</taxon>
        <taxon>Apicomplexa</taxon>
        <taxon>Aconoidasida</taxon>
        <taxon>Haemosporida</taxon>
        <taxon>Plasmodiidae</taxon>
        <taxon>Plasmodium</taxon>
        <taxon>Plasmodium (Plasmodium)</taxon>
    </lineage>
</organism>
<reference evidence="3 4" key="1">
    <citation type="submission" date="2014-03" db="EMBL/GenBank/DDBJ databases">
        <title>The Genome Sequence of Plasmodium fragile nilgiri.</title>
        <authorList>
            <consortium name="The Broad Institute Genomics Platform"/>
            <consortium name="The Broad Institute Genome Sequencing Center for Infectious Disease"/>
            <person name="Neafsey D."/>
            <person name="Duraisingh M."/>
            <person name="Young S.K."/>
            <person name="Zeng Q."/>
            <person name="Gargeya S."/>
            <person name="Abouelleil A."/>
            <person name="Alvarado L."/>
            <person name="Chapman S.B."/>
            <person name="Gainer-Dewar J."/>
            <person name="Goldberg J."/>
            <person name="Griggs A."/>
            <person name="Gujja S."/>
            <person name="Hansen M."/>
            <person name="Howarth C."/>
            <person name="Imamovic A."/>
            <person name="Larimer J."/>
            <person name="Pearson M."/>
            <person name="Poon T.W."/>
            <person name="Priest M."/>
            <person name="Roberts A."/>
            <person name="Saif S."/>
            <person name="Shea T."/>
            <person name="Sykes S."/>
            <person name="Wortman J."/>
            <person name="Nusbaum C."/>
            <person name="Birren B."/>
        </authorList>
    </citation>
    <scope>NUCLEOTIDE SEQUENCE [LARGE SCALE GENOMIC DNA]</scope>
    <source>
        <strain evidence="4">nilgiri</strain>
    </source>
</reference>
<keyword evidence="4" id="KW-1185">Reference proteome</keyword>
<feature type="transmembrane region" description="Helical" evidence="2">
    <location>
        <begin position="6"/>
        <end position="26"/>
    </location>
</feature>
<feature type="compositionally biased region" description="Basic and acidic residues" evidence="1">
    <location>
        <begin position="156"/>
        <end position="171"/>
    </location>
</feature>
<dbReference type="OrthoDB" id="376949at2759"/>
<evidence type="ECO:0008006" key="5">
    <source>
        <dbReference type="Google" id="ProtNLM"/>
    </source>
</evidence>
<dbReference type="GeneID" id="24269514"/>
<dbReference type="EMBL" id="KQ001700">
    <property type="protein sequence ID" value="KJP86149.1"/>
    <property type="molecule type" value="Genomic_DNA"/>
</dbReference>
<proteinExistence type="predicted"/>
<evidence type="ECO:0000313" key="4">
    <source>
        <dbReference type="Proteomes" id="UP000054561"/>
    </source>
</evidence>
<gene>
    <name evidence="3" type="ORF">AK88_04200</name>
</gene>
<protein>
    <recommendedName>
        <fullName evidence="5">BAP29/BAP31 transmembrane domain-containing protein</fullName>
    </recommendedName>
</protein>
<sequence>MKDIAFFFLPAGIGLSCLLLSGVALFQRMAISIQKRSINFQMYKYQINVSVSSLISFYALLRLAFTIFELKKHNDDKESFFDPSVHIPHVHRAYLKKMRLQRNFWILLLCSIAWVFYIRFTYLILYYREKVKKSDEEYEAVMVVKGTLNKCTQKVSQKEGDKVKYSERSREEDEMSSSDITTDGNANASEKSSILEDGQRKNPGVRQRR</sequence>
<accession>A0A0D9QGM2</accession>
<evidence type="ECO:0000313" key="3">
    <source>
        <dbReference type="EMBL" id="KJP86149.1"/>
    </source>
</evidence>
<keyword evidence="2" id="KW-0812">Transmembrane</keyword>
<keyword evidence="2" id="KW-1133">Transmembrane helix</keyword>
<feature type="transmembrane region" description="Helical" evidence="2">
    <location>
        <begin position="104"/>
        <end position="125"/>
    </location>
</feature>
<dbReference type="PROSITE" id="PS51257">
    <property type="entry name" value="PROKAR_LIPOPROTEIN"/>
    <property type="match status" value="1"/>
</dbReference>
<dbReference type="AlphaFoldDB" id="A0A0D9QGM2"/>
<feature type="compositionally biased region" description="Polar residues" evidence="1">
    <location>
        <begin position="180"/>
        <end position="192"/>
    </location>
</feature>
<dbReference type="Proteomes" id="UP000054561">
    <property type="component" value="Unassembled WGS sequence"/>
</dbReference>
<evidence type="ECO:0000256" key="1">
    <source>
        <dbReference type="SAM" id="MobiDB-lite"/>
    </source>
</evidence>
<keyword evidence="2" id="KW-0472">Membrane</keyword>
<dbReference type="OMA" id="VFYIRFT"/>